<dbReference type="InterPro" id="IPR004386">
    <property type="entry name" value="Toxin_YafQ-like"/>
</dbReference>
<proteinExistence type="predicted"/>
<name>A0A1M6G3I4_9BACT</name>
<dbReference type="InterPro" id="IPR007712">
    <property type="entry name" value="RelE/ParE_toxin"/>
</dbReference>
<dbReference type="GO" id="GO:0006415">
    <property type="term" value="P:translational termination"/>
    <property type="evidence" value="ECO:0007669"/>
    <property type="project" value="TreeGrafter"/>
</dbReference>
<dbReference type="RefSeq" id="WP_175552494.1">
    <property type="nucleotide sequence ID" value="NZ_FQZE01000010.1"/>
</dbReference>
<evidence type="ECO:0000313" key="3">
    <source>
        <dbReference type="EMBL" id="SHJ04523.1"/>
    </source>
</evidence>
<dbReference type="NCBIfam" id="TIGR02385">
    <property type="entry name" value="RelE_StbE"/>
    <property type="match status" value="1"/>
</dbReference>
<dbReference type="SUPFAM" id="SSF143011">
    <property type="entry name" value="RelE-like"/>
    <property type="match status" value="1"/>
</dbReference>
<protein>
    <submittedName>
        <fullName evidence="3">mRNA interferase YafQ</fullName>
    </submittedName>
</protein>
<keyword evidence="4" id="KW-1185">Reference proteome</keyword>
<keyword evidence="1" id="KW-1277">Toxin-antitoxin system</keyword>
<dbReference type="AlphaFoldDB" id="A0A1M6G3I4"/>
<accession>A0A1M6G3I4</accession>
<gene>
    <name evidence="3" type="ORF">SAMN05444280_11016</name>
</gene>
<reference evidence="3 4" key="1">
    <citation type="submission" date="2016-11" db="EMBL/GenBank/DDBJ databases">
        <authorList>
            <person name="Jaros S."/>
            <person name="Januszkiewicz K."/>
            <person name="Wedrychowicz H."/>
        </authorList>
    </citation>
    <scope>NUCLEOTIDE SEQUENCE [LARGE SCALE GENOMIC DNA]</scope>
    <source>
        <strain evidence="3 4">DSM 27063</strain>
    </source>
</reference>
<evidence type="ECO:0000256" key="2">
    <source>
        <dbReference type="PIRSR" id="PIRSR006156-1"/>
    </source>
</evidence>
<evidence type="ECO:0000313" key="4">
    <source>
        <dbReference type="Proteomes" id="UP000184050"/>
    </source>
</evidence>
<dbReference type="Gene3D" id="3.30.2310.20">
    <property type="entry name" value="RelE-like"/>
    <property type="match status" value="1"/>
</dbReference>
<feature type="active site" description="Proton donor" evidence="2">
    <location>
        <position position="86"/>
    </location>
</feature>
<dbReference type="PIRSF" id="PIRSF006156">
    <property type="entry name" value="YafQ"/>
    <property type="match status" value="1"/>
</dbReference>
<dbReference type="PANTHER" id="PTHR40588:SF1">
    <property type="entry name" value="MRNA INTERFERASE TOXIN YAFQ"/>
    <property type="match status" value="1"/>
</dbReference>
<dbReference type="Pfam" id="PF15738">
    <property type="entry name" value="YafQ_toxin"/>
    <property type="match status" value="1"/>
</dbReference>
<organism evidence="3 4">
    <name type="scientific">Tangfeifania diversioriginum</name>
    <dbReference type="NCBI Taxonomy" id="1168035"/>
    <lineage>
        <taxon>Bacteria</taxon>
        <taxon>Pseudomonadati</taxon>
        <taxon>Bacteroidota</taxon>
        <taxon>Bacteroidia</taxon>
        <taxon>Marinilabiliales</taxon>
        <taxon>Prolixibacteraceae</taxon>
        <taxon>Tangfeifania</taxon>
    </lineage>
</organism>
<dbReference type="InterPro" id="IPR035093">
    <property type="entry name" value="RelE/ParE_toxin_dom_sf"/>
</dbReference>
<dbReference type="GO" id="GO:0006402">
    <property type="term" value="P:mRNA catabolic process"/>
    <property type="evidence" value="ECO:0007669"/>
    <property type="project" value="TreeGrafter"/>
</dbReference>
<dbReference type="Proteomes" id="UP000184050">
    <property type="component" value="Unassembled WGS sequence"/>
</dbReference>
<sequence>MYKIKTTNRFEKDFVKCVKRNLNPDDLGEVLELLENKGKLPRRFKSHTLSGKYKGFWECHIKPDWLLIWRQNDLTKVIELTRTGTHSDLFK</sequence>
<dbReference type="PANTHER" id="PTHR40588">
    <property type="entry name" value="MRNA INTERFERASE TOXIN YAFQ"/>
    <property type="match status" value="1"/>
</dbReference>
<dbReference type="GO" id="GO:0004521">
    <property type="term" value="F:RNA endonuclease activity"/>
    <property type="evidence" value="ECO:0007669"/>
    <property type="project" value="TreeGrafter"/>
</dbReference>
<dbReference type="EMBL" id="FQZE01000010">
    <property type="protein sequence ID" value="SHJ04523.1"/>
    <property type="molecule type" value="Genomic_DNA"/>
</dbReference>
<dbReference type="STRING" id="1168035.SAMN05444280_11016"/>
<evidence type="ECO:0000256" key="1">
    <source>
        <dbReference type="ARBA" id="ARBA00022649"/>
    </source>
</evidence>